<dbReference type="AlphaFoldDB" id="F4LP47"/>
<dbReference type="SMART" id="SM00563">
    <property type="entry name" value="PlsC"/>
    <property type="match status" value="1"/>
</dbReference>
<dbReference type="KEGG" id="tbe:Trebr_0479"/>
<dbReference type="STRING" id="906968.Trebr_0479"/>
<proteinExistence type="predicted"/>
<name>F4LP47_TREBD</name>
<dbReference type="CDD" id="cd07989">
    <property type="entry name" value="LPLAT_AGPAT-like"/>
    <property type="match status" value="1"/>
</dbReference>
<feature type="domain" description="Phospholipid/glycerol acyltransferase" evidence="4">
    <location>
        <begin position="93"/>
        <end position="208"/>
    </location>
</feature>
<comment type="pathway">
    <text evidence="1">Lipid metabolism.</text>
</comment>
<dbReference type="GO" id="GO:0006654">
    <property type="term" value="P:phosphatidic acid biosynthetic process"/>
    <property type="evidence" value="ECO:0007669"/>
    <property type="project" value="TreeGrafter"/>
</dbReference>
<evidence type="ECO:0000256" key="1">
    <source>
        <dbReference type="ARBA" id="ARBA00005189"/>
    </source>
</evidence>
<dbReference type="Proteomes" id="UP000006546">
    <property type="component" value="Chromosome"/>
</dbReference>
<dbReference type="HOGENOM" id="CLU_962364_0_0_12"/>
<accession>F4LP47</accession>
<dbReference type="SUPFAM" id="SSF69593">
    <property type="entry name" value="Glycerol-3-phosphate (1)-acyltransferase"/>
    <property type="match status" value="1"/>
</dbReference>
<gene>
    <name evidence="5" type="ordered locus">Trebr_0479</name>
</gene>
<dbReference type="PANTHER" id="PTHR10434">
    <property type="entry name" value="1-ACYL-SN-GLYCEROL-3-PHOSPHATE ACYLTRANSFERASE"/>
    <property type="match status" value="1"/>
</dbReference>
<keyword evidence="3 5" id="KW-0012">Acyltransferase</keyword>
<protein>
    <submittedName>
        <fullName evidence="5">Phospholipid/glycerol acyltransferase</fullName>
    </submittedName>
</protein>
<dbReference type="EMBL" id="CP002696">
    <property type="protein sequence ID" value="AEE15923.1"/>
    <property type="molecule type" value="Genomic_DNA"/>
</dbReference>
<evidence type="ECO:0000313" key="6">
    <source>
        <dbReference type="Proteomes" id="UP000006546"/>
    </source>
</evidence>
<keyword evidence="2" id="KW-0808">Transferase</keyword>
<dbReference type="eggNOG" id="COG0204">
    <property type="taxonomic scope" value="Bacteria"/>
</dbReference>
<dbReference type="GO" id="GO:0003841">
    <property type="term" value="F:1-acylglycerol-3-phosphate O-acyltransferase activity"/>
    <property type="evidence" value="ECO:0007669"/>
    <property type="project" value="TreeGrafter"/>
</dbReference>
<dbReference type="RefSeq" id="WP_013757642.1">
    <property type="nucleotide sequence ID" value="NC_015500.1"/>
</dbReference>
<sequence>MNYYTLAGTTPDVLEKIAEAEKNGDFSAHLDPIDYSDSLPVDAAFPYIPDAKLKIRYWWRNFYFLNMFTWSLNRFVFHTNVRGKNRLHGIKGAVVTCNHINKFDGLVMRYALRGHRLKIMTADFNNRKGFLGDMMRASGILPFSPARETLSSFSNAVAYYLKHNTKVLFFPEGSEWWCYEKPRPFMDGAFHYAAANGVPVVPAFITFTKTGKFDRSSGIEKRRFTVHFLEPIYPDPALSKRENIRILKEKNVQACMKKYAEWYT</sequence>
<evidence type="ECO:0000256" key="2">
    <source>
        <dbReference type="ARBA" id="ARBA00022679"/>
    </source>
</evidence>
<keyword evidence="6" id="KW-1185">Reference proteome</keyword>
<dbReference type="InterPro" id="IPR002123">
    <property type="entry name" value="Plipid/glycerol_acylTrfase"/>
</dbReference>
<organism evidence="5 6">
    <name type="scientific">Treponema brennaborense (strain DSM 12168 / CIP 105900 / DD5/3)</name>
    <dbReference type="NCBI Taxonomy" id="906968"/>
    <lineage>
        <taxon>Bacteria</taxon>
        <taxon>Pseudomonadati</taxon>
        <taxon>Spirochaetota</taxon>
        <taxon>Spirochaetia</taxon>
        <taxon>Spirochaetales</taxon>
        <taxon>Treponemataceae</taxon>
        <taxon>Treponema</taxon>
    </lineage>
</organism>
<dbReference type="OrthoDB" id="2040407at2"/>
<evidence type="ECO:0000256" key="3">
    <source>
        <dbReference type="ARBA" id="ARBA00023315"/>
    </source>
</evidence>
<evidence type="ECO:0000259" key="4">
    <source>
        <dbReference type="SMART" id="SM00563"/>
    </source>
</evidence>
<dbReference type="PANTHER" id="PTHR10434:SF11">
    <property type="entry name" value="1-ACYL-SN-GLYCEROL-3-PHOSPHATE ACYLTRANSFERASE"/>
    <property type="match status" value="1"/>
</dbReference>
<reference evidence="6" key="1">
    <citation type="submission" date="2011-04" db="EMBL/GenBank/DDBJ databases">
        <title>The complete genome of Treponema brennaborense DSM 12168.</title>
        <authorList>
            <person name="Lucas S."/>
            <person name="Han J."/>
            <person name="Lapidus A."/>
            <person name="Bruce D."/>
            <person name="Goodwin L."/>
            <person name="Pitluck S."/>
            <person name="Peters L."/>
            <person name="Kyrpides N."/>
            <person name="Mavromatis K."/>
            <person name="Ivanova N."/>
            <person name="Mikhailova N."/>
            <person name="Pagani I."/>
            <person name="Teshima H."/>
            <person name="Detter J.C."/>
            <person name="Tapia R."/>
            <person name="Han C."/>
            <person name="Land M."/>
            <person name="Hauser L."/>
            <person name="Markowitz V."/>
            <person name="Cheng J.-F."/>
            <person name="Hugenholtz P."/>
            <person name="Woyke T."/>
            <person name="Wu D."/>
            <person name="Gronow S."/>
            <person name="Wellnitz S."/>
            <person name="Brambilla E."/>
            <person name="Klenk H.-P."/>
            <person name="Eisen J.A."/>
        </authorList>
    </citation>
    <scope>NUCLEOTIDE SEQUENCE [LARGE SCALE GENOMIC DNA]</scope>
    <source>
        <strain evidence="6">DSM 12168 / CIP 105900 / DD5/3</strain>
    </source>
</reference>
<dbReference type="Pfam" id="PF01553">
    <property type="entry name" value="Acyltransferase"/>
    <property type="match status" value="1"/>
</dbReference>
<evidence type="ECO:0000313" key="5">
    <source>
        <dbReference type="EMBL" id="AEE15923.1"/>
    </source>
</evidence>